<dbReference type="OMA" id="PHIQERE"/>
<dbReference type="EnsemblMetazoa" id="tetur04g01640.1">
    <property type="protein sequence ID" value="tetur04g01640.1"/>
    <property type="gene ID" value="tetur04g01640"/>
</dbReference>
<reference evidence="7" key="1">
    <citation type="submission" date="2011-08" db="EMBL/GenBank/DDBJ databases">
        <authorList>
            <person name="Rombauts S."/>
        </authorList>
    </citation>
    <scope>NUCLEOTIDE SEQUENCE</scope>
    <source>
        <strain evidence="7">London</strain>
    </source>
</reference>
<feature type="compositionally biased region" description="Low complexity" evidence="5">
    <location>
        <begin position="141"/>
        <end position="152"/>
    </location>
</feature>
<dbReference type="Proteomes" id="UP000015104">
    <property type="component" value="Unassembled WGS sequence"/>
</dbReference>
<dbReference type="KEGG" id="tut:107360097"/>
<keyword evidence="3" id="KW-0472">Membrane</keyword>
<protein>
    <submittedName>
        <fullName evidence="6">Uncharacterized protein</fullName>
    </submittedName>
</protein>
<dbReference type="eggNOG" id="KOG4523">
    <property type="taxonomic scope" value="Eukaryota"/>
</dbReference>
<reference evidence="6" key="2">
    <citation type="submission" date="2015-06" db="UniProtKB">
        <authorList>
            <consortium name="EnsemblMetazoa"/>
        </authorList>
    </citation>
    <scope>IDENTIFICATION</scope>
</reference>
<proteinExistence type="inferred from homology"/>
<name>T1K1J7_TETUR</name>
<accession>T1K1J7</accession>
<dbReference type="HOGENOM" id="CLU_1391839_0_0_1"/>
<evidence type="ECO:0000256" key="1">
    <source>
        <dbReference type="ARBA" id="ARBA00004656"/>
    </source>
</evidence>
<dbReference type="OrthoDB" id="10044187at2759"/>
<dbReference type="GO" id="GO:0005765">
    <property type="term" value="C:lysosomal membrane"/>
    <property type="evidence" value="ECO:0007669"/>
    <property type="project" value="UniProtKB-SubCell"/>
</dbReference>
<comment type="subcellular location">
    <subcellularLocation>
        <location evidence="1">Lysosome membrane</location>
    </subcellularLocation>
</comment>
<evidence type="ECO:0000313" key="6">
    <source>
        <dbReference type="EnsemblMetazoa" id="tetur04g01640.1"/>
    </source>
</evidence>
<comment type="similarity">
    <text evidence="2">Belongs to the BORCS8 family.</text>
</comment>
<evidence type="ECO:0000256" key="4">
    <source>
        <dbReference type="ARBA" id="ARBA00023228"/>
    </source>
</evidence>
<feature type="region of interest" description="Disordered" evidence="5">
    <location>
        <begin position="141"/>
        <end position="196"/>
    </location>
</feature>
<dbReference type="InterPro" id="IPR019320">
    <property type="entry name" value="BORCS8"/>
</dbReference>
<organism evidence="6 7">
    <name type="scientific">Tetranychus urticae</name>
    <name type="common">Two-spotted spider mite</name>
    <dbReference type="NCBI Taxonomy" id="32264"/>
    <lineage>
        <taxon>Eukaryota</taxon>
        <taxon>Metazoa</taxon>
        <taxon>Ecdysozoa</taxon>
        <taxon>Arthropoda</taxon>
        <taxon>Chelicerata</taxon>
        <taxon>Arachnida</taxon>
        <taxon>Acari</taxon>
        <taxon>Acariformes</taxon>
        <taxon>Trombidiformes</taxon>
        <taxon>Prostigmata</taxon>
        <taxon>Eleutherengona</taxon>
        <taxon>Raphignathae</taxon>
        <taxon>Tetranychoidea</taxon>
        <taxon>Tetranychidae</taxon>
        <taxon>Tetranychus</taxon>
    </lineage>
</organism>
<dbReference type="GO" id="GO:0099078">
    <property type="term" value="C:BORC complex"/>
    <property type="evidence" value="ECO:0007669"/>
    <property type="project" value="TreeGrafter"/>
</dbReference>
<evidence type="ECO:0000256" key="3">
    <source>
        <dbReference type="ARBA" id="ARBA00023136"/>
    </source>
</evidence>
<gene>
    <name evidence="6" type="primary">107360097</name>
</gene>
<evidence type="ECO:0000256" key="5">
    <source>
        <dbReference type="SAM" id="MobiDB-lite"/>
    </source>
</evidence>
<evidence type="ECO:0000313" key="7">
    <source>
        <dbReference type="Proteomes" id="UP000015104"/>
    </source>
</evidence>
<dbReference type="STRING" id="32264.T1K1J7"/>
<dbReference type="EMBL" id="CAEY01001352">
    <property type="status" value="NOT_ANNOTATED_CDS"/>
    <property type="molecule type" value="Genomic_DNA"/>
</dbReference>
<keyword evidence="4" id="KW-0458">Lysosome</keyword>
<keyword evidence="7" id="KW-1185">Reference proteome</keyword>
<dbReference type="AlphaFoldDB" id="T1K1J7"/>
<feature type="compositionally biased region" description="Low complexity" evidence="5">
    <location>
        <begin position="163"/>
        <end position="181"/>
    </location>
</feature>
<evidence type="ECO:0000256" key="2">
    <source>
        <dbReference type="ARBA" id="ARBA00010463"/>
    </source>
</evidence>
<sequence length="196" mass="21956">MSDPDLVKKVRKTCEKNTESLYMIANEPSLACYRIAEHVYKNGPHIQEREVEMKKLETQLKGACYDLDYTVKAVKSIHNSKDTFASIKALLKDAFFYKQQIDYDNNVRYRVANRGNNQKRPAVQRFSGSFDIPSFISSHLPSSPSTSMMSSLARADSVPQPNSQSFNSKSPSSSSSSSSLSTKQDLQKTDANQPAK</sequence>
<dbReference type="Pfam" id="PF10167">
    <property type="entry name" value="BORCS8"/>
    <property type="match status" value="1"/>
</dbReference>
<dbReference type="PANTHER" id="PTHR21146">
    <property type="entry name" value="MEF2B PROTEIN"/>
    <property type="match status" value="1"/>
</dbReference>
<dbReference type="PANTHER" id="PTHR21146:SF0">
    <property type="entry name" value="BLOC-1-RELATED COMPLEX SUBUNIT 8"/>
    <property type="match status" value="1"/>
</dbReference>